<evidence type="ECO:0000313" key="2">
    <source>
        <dbReference type="EMBL" id="KJL17842.1"/>
    </source>
</evidence>
<dbReference type="SUPFAM" id="SSF55729">
    <property type="entry name" value="Acyl-CoA N-acyltransferases (Nat)"/>
    <property type="match status" value="2"/>
</dbReference>
<name>A0A0F0KA70_9MICO</name>
<reference evidence="2 3" key="1">
    <citation type="submission" date="2015-02" db="EMBL/GenBank/DDBJ databases">
        <title>Draft genome sequences of ten Microbacterium spp. with emphasis on heavy metal contaminated environments.</title>
        <authorList>
            <person name="Corretto E."/>
        </authorList>
    </citation>
    <scope>NUCLEOTIDE SEQUENCE [LARGE SCALE GENOMIC DNA]</scope>
    <source>
        <strain evidence="2 3">DSM 12966</strain>
    </source>
</reference>
<dbReference type="Pfam" id="PF00583">
    <property type="entry name" value="Acetyltransf_1"/>
    <property type="match status" value="1"/>
</dbReference>
<accession>A0A0F0KA70</accession>
<sequence length="362" mass="40141">MSISLIEDATLHPLVLPARADAADADEFRELTRVRNEVYRELTGRTEQDLTPEALLPLLRSRRERSTVAWIVRVSGEMVGRAVVDIPHEEGSKVSNASIELHPRAWGRGIGTAILPHLEAVVREHGRTVIQDWTEQQASDGARLEARTGFGSVPDDHVARFLRRHGFTLEQVYRVSRLDLTAGARALAASLFEEAEAHAPGYRVRQWMAPTPPEHRDGYAWLKSRMSTDAPSADLEADEEAWDADRLIAGEARLAEMGQTYQVTVAQHLETGALAAFTELGIGPDRTGTTHQHDTLVLKEHRGHRLGQLVKCAALLSWIDVAPESTDIITYNAEENRPMLAINEAMGFTAIAYEGAWKKDLS</sequence>
<dbReference type="RefSeq" id="WP_115760473.1">
    <property type="nucleotide sequence ID" value="NZ_CP031425.1"/>
</dbReference>
<organism evidence="2 3">
    <name type="scientific">Microbacterium foliorum</name>
    <dbReference type="NCBI Taxonomy" id="104336"/>
    <lineage>
        <taxon>Bacteria</taxon>
        <taxon>Bacillati</taxon>
        <taxon>Actinomycetota</taxon>
        <taxon>Actinomycetes</taxon>
        <taxon>Micrococcales</taxon>
        <taxon>Microbacteriaceae</taxon>
        <taxon>Microbacterium</taxon>
    </lineage>
</organism>
<dbReference type="PATRIC" id="fig|104336.4.peg.2984"/>
<evidence type="ECO:0000259" key="1">
    <source>
        <dbReference type="PROSITE" id="PS51186"/>
    </source>
</evidence>
<keyword evidence="2" id="KW-0808">Transferase</keyword>
<protein>
    <submittedName>
        <fullName evidence="2">Acetyltransferase (GNAT) family protein</fullName>
    </submittedName>
</protein>
<dbReference type="PROSITE" id="PS51186">
    <property type="entry name" value="GNAT"/>
    <property type="match status" value="1"/>
</dbReference>
<evidence type="ECO:0000313" key="3">
    <source>
        <dbReference type="Proteomes" id="UP000033572"/>
    </source>
</evidence>
<comment type="caution">
    <text evidence="2">The sequence shown here is derived from an EMBL/GenBank/DDBJ whole genome shotgun (WGS) entry which is preliminary data.</text>
</comment>
<dbReference type="AlphaFoldDB" id="A0A0F0KA70"/>
<dbReference type="GO" id="GO:0016747">
    <property type="term" value="F:acyltransferase activity, transferring groups other than amino-acyl groups"/>
    <property type="evidence" value="ECO:0007669"/>
    <property type="project" value="InterPro"/>
</dbReference>
<dbReference type="EMBL" id="JYIU01000046">
    <property type="protein sequence ID" value="KJL17842.1"/>
    <property type="molecule type" value="Genomic_DNA"/>
</dbReference>
<dbReference type="InterPro" id="IPR016181">
    <property type="entry name" value="Acyl_CoA_acyltransferase"/>
</dbReference>
<dbReference type="Proteomes" id="UP000033572">
    <property type="component" value="Unassembled WGS sequence"/>
</dbReference>
<dbReference type="InterPro" id="IPR000182">
    <property type="entry name" value="GNAT_dom"/>
</dbReference>
<feature type="domain" description="N-acetyltransferase" evidence="1">
    <location>
        <begin position="26"/>
        <end position="194"/>
    </location>
</feature>
<dbReference type="CDD" id="cd04301">
    <property type="entry name" value="NAT_SF"/>
    <property type="match status" value="1"/>
</dbReference>
<dbReference type="KEGG" id="mfol:DXT68_07500"/>
<gene>
    <name evidence="2" type="ORF">RN50_02943</name>
</gene>
<keyword evidence="3" id="KW-1185">Reference proteome</keyword>
<dbReference type="GeneID" id="94444231"/>
<dbReference type="Gene3D" id="3.40.630.30">
    <property type="match status" value="1"/>
</dbReference>
<proteinExistence type="predicted"/>